<keyword evidence="1 8" id="KW-0963">Cytoplasm</keyword>
<dbReference type="Pfam" id="PF04032">
    <property type="entry name" value="Rpr2"/>
    <property type="match status" value="1"/>
</dbReference>
<dbReference type="Gene3D" id="6.20.50.20">
    <property type="match status" value="1"/>
</dbReference>
<dbReference type="Gene3D" id="1.20.5.420">
    <property type="entry name" value="Immunoglobulin FC, subunit C"/>
    <property type="match status" value="1"/>
</dbReference>
<reference evidence="9 10" key="1">
    <citation type="submission" date="2023-07" db="EMBL/GenBank/DDBJ databases">
        <title>Closed genoem sequence of Methanosarcinaceae archaeon Ac7.</title>
        <authorList>
            <person name="Poehlein A."/>
            <person name="Protasov E."/>
            <person name="Platt K."/>
            <person name="Reeh H."/>
            <person name="Daniel R."/>
            <person name="Brune A."/>
        </authorList>
    </citation>
    <scope>NUCLEOTIDE SEQUENCE [LARGE SCALE GENOMIC DNA]</scope>
    <source>
        <strain evidence="9 10">Ac7</strain>
    </source>
</reference>
<dbReference type="PANTHER" id="PTHR14742:SF0">
    <property type="entry name" value="RIBONUCLEASE P PROTEIN SUBUNIT P21"/>
    <property type="match status" value="1"/>
</dbReference>
<comment type="similarity">
    <text evidence="8">Belongs to the eukaryotic/archaeal RNase P protein component 4 family.</text>
</comment>
<name>A0AA96V3U6_9EURY</name>
<dbReference type="PIRSF" id="PIRSF004878">
    <property type="entry name" value="RNase_P_4"/>
    <property type="match status" value="1"/>
</dbReference>
<comment type="subcellular location">
    <subcellularLocation>
        <location evidence="8">Cytoplasm</location>
    </subcellularLocation>
</comment>
<proteinExistence type="inferred from homology"/>
<keyword evidence="6 8" id="KW-0378">Hydrolase</keyword>
<evidence type="ECO:0000256" key="8">
    <source>
        <dbReference type="HAMAP-Rule" id="MF_00757"/>
    </source>
</evidence>
<dbReference type="PANTHER" id="PTHR14742">
    <property type="entry name" value="RIBONUCLEASE P SUBUNIT P21"/>
    <property type="match status" value="1"/>
</dbReference>
<keyword evidence="4 8" id="KW-0479">Metal-binding</keyword>
<dbReference type="HAMAP" id="MF_00757">
    <property type="entry name" value="RNase_P_4"/>
    <property type="match status" value="1"/>
</dbReference>
<feature type="binding site" evidence="8">
    <location>
        <position position="95"/>
    </location>
    <ligand>
        <name>Zn(2+)</name>
        <dbReference type="ChEBI" id="CHEBI:29105"/>
    </ligand>
</feature>
<dbReference type="GO" id="GO:0030677">
    <property type="term" value="C:ribonuclease P complex"/>
    <property type="evidence" value="ECO:0007669"/>
    <property type="project" value="UniProtKB-UniRule"/>
</dbReference>
<keyword evidence="5 8" id="KW-0255">Endonuclease</keyword>
<keyword evidence="2 8" id="KW-0819">tRNA processing</keyword>
<evidence type="ECO:0000256" key="1">
    <source>
        <dbReference type="ARBA" id="ARBA00022490"/>
    </source>
</evidence>
<comment type="catalytic activity">
    <reaction evidence="8">
        <text>Endonucleolytic cleavage of RNA, removing 5'-extranucleotides from tRNA precursor.</text>
        <dbReference type="EC" id="3.1.26.5"/>
    </reaction>
</comment>
<protein>
    <recommendedName>
        <fullName evidence="8">Ribonuclease P protein component 4</fullName>
        <shortName evidence="8">RNase P component 4</shortName>
        <ecNumber evidence="8">3.1.26.5</ecNumber>
    </recommendedName>
    <alternativeName>
        <fullName evidence="8">Rpp21</fullName>
    </alternativeName>
</protein>
<gene>
    <name evidence="8" type="primary">rnp4</name>
    <name evidence="9" type="ORF">MsAc7_12010</name>
</gene>
<sequence>MSKQTRKKNKDLTKKIAEERILKLFELAEMNHEIHPERAQRYVTLARLISMRYNVRLEREQKRKICQHCYAYLIPGKNCRVRMKNGFVLTTCFECGGQRRIPYYLK</sequence>
<accession>A0AA96V3U6</accession>
<organism evidence="9 10">
    <name type="scientific">Methanolapillus millepedarum</name>
    <dbReference type="NCBI Taxonomy" id="3028296"/>
    <lineage>
        <taxon>Archaea</taxon>
        <taxon>Methanobacteriati</taxon>
        <taxon>Methanobacteriota</taxon>
        <taxon>Stenosarchaea group</taxon>
        <taxon>Methanomicrobia</taxon>
        <taxon>Methanosarcinales</taxon>
        <taxon>Methanosarcinaceae</taxon>
        <taxon>Methanolapillus</taxon>
    </lineage>
</organism>
<evidence type="ECO:0000256" key="3">
    <source>
        <dbReference type="ARBA" id="ARBA00022722"/>
    </source>
</evidence>
<dbReference type="GO" id="GO:0004526">
    <property type="term" value="F:ribonuclease P activity"/>
    <property type="evidence" value="ECO:0007669"/>
    <property type="project" value="UniProtKB-UniRule"/>
</dbReference>
<keyword evidence="3 8" id="KW-0540">Nuclease</keyword>
<dbReference type="EC" id="3.1.26.5" evidence="8"/>
<dbReference type="AlphaFoldDB" id="A0AA96V3U6"/>
<feature type="binding site" evidence="8">
    <location>
        <position position="66"/>
    </location>
    <ligand>
        <name>Zn(2+)</name>
        <dbReference type="ChEBI" id="CHEBI:29105"/>
    </ligand>
</feature>
<comment type="function">
    <text evidence="8">Part of ribonuclease P, a protein complex that generates mature tRNA molecules by cleaving their 5'-ends.</text>
</comment>
<evidence type="ECO:0000313" key="10">
    <source>
        <dbReference type="Proteomes" id="UP001303587"/>
    </source>
</evidence>
<dbReference type="InterPro" id="IPR016432">
    <property type="entry name" value="RNP4"/>
</dbReference>
<evidence type="ECO:0000256" key="7">
    <source>
        <dbReference type="ARBA" id="ARBA00022833"/>
    </source>
</evidence>
<keyword evidence="7 8" id="KW-0862">Zinc</keyword>
<feature type="binding site" evidence="8">
    <location>
        <position position="92"/>
    </location>
    <ligand>
        <name>Zn(2+)</name>
        <dbReference type="ChEBI" id="CHEBI:29105"/>
    </ligand>
</feature>
<dbReference type="EMBL" id="CP131060">
    <property type="protein sequence ID" value="WNY25648.1"/>
    <property type="molecule type" value="Genomic_DNA"/>
</dbReference>
<evidence type="ECO:0000256" key="6">
    <source>
        <dbReference type="ARBA" id="ARBA00022801"/>
    </source>
</evidence>
<dbReference type="GO" id="GO:0005737">
    <property type="term" value="C:cytoplasm"/>
    <property type="evidence" value="ECO:0007669"/>
    <property type="project" value="UniProtKB-SubCell"/>
</dbReference>
<keyword evidence="10" id="KW-1185">Reference proteome</keyword>
<evidence type="ECO:0000256" key="5">
    <source>
        <dbReference type="ARBA" id="ARBA00022759"/>
    </source>
</evidence>
<dbReference type="GeneID" id="89230306"/>
<comment type="subunit">
    <text evidence="8">Consists of a catalytic RNA component and at least 4-5 protein subunits.</text>
</comment>
<dbReference type="Proteomes" id="UP001303587">
    <property type="component" value="Chromosome"/>
</dbReference>
<dbReference type="InterPro" id="IPR007175">
    <property type="entry name" value="Rpr2/Snm1/Rpp21"/>
</dbReference>
<dbReference type="GO" id="GO:0008270">
    <property type="term" value="F:zinc ion binding"/>
    <property type="evidence" value="ECO:0007669"/>
    <property type="project" value="UniProtKB-UniRule"/>
</dbReference>
<dbReference type="RefSeq" id="WP_338102005.1">
    <property type="nucleotide sequence ID" value="NZ_CP131060.1"/>
</dbReference>
<evidence type="ECO:0000256" key="2">
    <source>
        <dbReference type="ARBA" id="ARBA00022694"/>
    </source>
</evidence>
<evidence type="ECO:0000256" key="4">
    <source>
        <dbReference type="ARBA" id="ARBA00022723"/>
    </source>
</evidence>
<evidence type="ECO:0000313" key="9">
    <source>
        <dbReference type="EMBL" id="WNY25648.1"/>
    </source>
</evidence>
<comment type="cofactor">
    <cofactor evidence="8">
        <name>Zn(2+)</name>
        <dbReference type="ChEBI" id="CHEBI:29105"/>
    </cofactor>
    <text evidence="8">Binds 1 zinc ion per subunit.</text>
</comment>
<dbReference type="GO" id="GO:0001682">
    <property type="term" value="P:tRNA 5'-leader removal"/>
    <property type="evidence" value="ECO:0007669"/>
    <property type="project" value="UniProtKB-UniRule"/>
</dbReference>
<feature type="binding site" evidence="8">
    <location>
        <position position="69"/>
    </location>
    <ligand>
        <name>Zn(2+)</name>
        <dbReference type="ChEBI" id="CHEBI:29105"/>
    </ligand>
</feature>